<feature type="non-terminal residue" evidence="12">
    <location>
        <position position="1"/>
    </location>
</feature>
<dbReference type="PANTHER" id="PTHR13476">
    <property type="entry name" value="CHROMATIN MODIFICATION-RELATED PROTEIN MEAF6"/>
    <property type="match status" value="1"/>
</dbReference>
<sequence length="151" mass="16304">PGPLDGLSPTDLRIKLEHARKNLRNQLDKKRKIDRDLATLEQSIYAFEGSYLSDALFPASSAANASGSSSSASGAQFGNIIRGYDSYLKAPSSSAGDRRKVGRPGDGPNDKERMFSASSATYHRSIELRAAEAAASVEPESDDDASRKKRR</sequence>
<evidence type="ECO:0000256" key="4">
    <source>
        <dbReference type="ARBA" id="ARBA00022853"/>
    </source>
</evidence>
<dbReference type="AlphaFoldDB" id="A0A5C5G7Q8"/>
<keyword evidence="9" id="KW-0234">DNA repair</keyword>
<dbReference type="OrthoDB" id="440324at2759"/>
<evidence type="ECO:0000256" key="8">
    <source>
        <dbReference type="ARBA" id="ARBA00023242"/>
    </source>
</evidence>
<keyword evidence="5 9" id="KW-0805">Transcription regulation</keyword>
<keyword evidence="7 9" id="KW-0804">Transcription</keyword>
<name>A0A5C5G7Q8_9BASI</name>
<evidence type="ECO:0000313" key="13">
    <source>
        <dbReference type="Proteomes" id="UP000311382"/>
    </source>
</evidence>
<dbReference type="STRING" id="5288.A0A5C5G7Q8"/>
<dbReference type="GO" id="GO:0035267">
    <property type="term" value="C:NuA4 histone acetyltransferase complex"/>
    <property type="evidence" value="ECO:0007669"/>
    <property type="project" value="UniProtKB-UniRule"/>
</dbReference>
<protein>
    <recommendedName>
        <fullName evidence="3 9">Chromatin modification-related protein EAF6</fullName>
    </recommendedName>
</protein>
<organism evidence="12 13">
    <name type="scientific">Rhodotorula diobovata</name>
    <dbReference type="NCBI Taxonomy" id="5288"/>
    <lineage>
        <taxon>Eukaryota</taxon>
        <taxon>Fungi</taxon>
        <taxon>Dikarya</taxon>
        <taxon>Basidiomycota</taxon>
        <taxon>Pucciniomycotina</taxon>
        <taxon>Microbotryomycetes</taxon>
        <taxon>Sporidiobolales</taxon>
        <taxon>Sporidiobolaceae</taxon>
        <taxon>Rhodotorula</taxon>
    </lineage>
</organism>
<feature type="region of interest" description="Disordered" evidence="11">
    <location>
        <begin position="88"/>
        <end position="151"/>
    </location>
</feature>
<dbReference type="Proteomes" id="UP000311382">
    <property type="component" value="Unassembled WGS sequence"/>
</dbReference>
<evidence type="ECO:0000256" key="5">
    <source>
        <dbReference type="ARBA" id="ARBA00023015"/>
    </source>
</evidence>
<proteinExistence type="inferred from homology"/>
<feature type="non-terminal residue" evidence="12">
    <location>
        <position position="151"/>
    </location>
</feature>
<comment type="similarity">
    <text evidence="2 9">Belongs to the EAF6 family.</text>
</comment>
<evidence type="ECO:0000256" key="10">
    <source>
        <dbReference type="SAM" id="Coils"/>
    </source>
</evidence>
<evidence type="ECO:0000256" key="11">
    <source>
        <dbReference type="SAM" id="MobiDB-lite"/>
    </source>
</evidence>
<keyword evidence="6 10" id="KW-0175">Coiled coil</keyword>
<dbReference type="GO" id="GO:0005634">
    <property type="term" value="C:nucleus"/>
    <property type="evidence" value="ECO:0007669"/>
    <property type="project" value="UniProtKB-SubCell"/>
</dbReference>
<reference evidence="12 13" key="1">
    <citation type="submission" date="2019-03" db="EMBL/GenBank/DDBJ databases">
        <title>Rhodosporidium diobovatum UCD-FST 08-225 genome sequencing, assembly, and annotation.</title>
        <authorList>
            <person name="Fakankun I.U."/>
            <person name="Fristensky B."/>
            <person name="Levin D.B."/>
        </authorList>
    </citation>
    <scope>NUCLEOTIDE SEQUENCE [LARGE SCALE GENOMIC DNA]</scope>
    <source>
        <strain evidence="12 13">UCD-FST 08-225</strain>
    </source>
</reference>
<evidence type="ECO:0000313" key="12">
    <source>
        <dbReference type="EMBL" id="TNY23911.1"/>
    </source>
</evidence>
<keyword evidence="9" id="KW-0227">DNA damage</keyword>
<feature type="coiled-coil region" evidence="10">
    <location>
        <begin position="13"/>
        <end position="43"/>
    </location>
</feature>
<dbReference type="EMBL" id="SOZI01000007">
    <property type="protein sequence ID" value="TNY23911.1"/>
    <property type="molecule type" value="Genomic_DNA"/>
</dbReference>
<dbReference type="InterPro" id="IPR015418">
    <property type="entry name" value="Eaf6"/>
</dbReference>
<dbReference type="GO" id="GO:0006325">
    <property type="term" value="P:chromatin organization"/>
    <property type="evidence" value="ECO:0007669"/>
    <property type="project" value="UniProtKB-KW"/>
</dbReference>
<keyword evidence="4 9" id="KW-0156">Chromatin regulator</keyword>
<comment type="function">
    <text evidence="9">Component of the NuA4 histone acetyltransferase complex which is involved in transcriptional activation of selected genes principally by acetylation of nucleosomal histone H4 and H2A. The NuA4 complex is also involved in DNA repair.</text>
</comment>
<dbReference type="GO" id="GO:0006281">
    <property type="term" value="P:DNA repair"/>
    <property type="evidence" value="ECO:0007669"/>
    <property type="project" value="UniProtKB-UniRule"/>
</dbReference>
<evidence type="ECO:0000256" key="3">
    <source>
        <dbReference type="ARBA" id="ARBA00018504"/>
    </source>
</evidence>
<dbReference type="Pfam" id="PF09340">
    <property type="entry name" value="NuA4"/>
    <property type="match status" value="1"/>
</dbReference>
<keyword evidence="13" id="KW-1185">Reference proteome</keyword>
<gene>
    <name evidence="12" type="ORF">DMC30DRAFT_332512</name>
</gene>
<evidence type="ECO:0000256" key="2">
    <source>
        <dbReference type="ARBA" id="ARBA00010916"/>
    </source>
</evidence>
<evidence type="ECO:0000256" key="1">
    <source>
        <dbReference type="ARBA" id="ARBA00004123"/>
    </source>
</evidence>
<keyword evidence="8 9" id="KW-0539">Nucleus</keyword>
<comment type="subunit">
    <text evidence="9">Component of the NuA4 histone acetyltransferase complex.</text>
</comment>
<evidence type="ECO:0000256" key="9">
    <source>
        <dbReference type="RuleBase" id="RU368022"/>
    </source>
</evidence>
<comment type="subcellular location">
    <subcellularLocation>
        <location evidence="1 9">Nucleus</location>
    </subcellularLocation>
</comment>
<evidence type="ECO:0000256" key="7">
    <source>
        <dbReference type="ARBA" id="ARBA00023163"/>
    </source>
</evidence>
<evidence type="ECO:0000256" key="6">
    <source>
        <dbReference type="ARBA" id="ARBA00023054"/>
    </source>
</evidence>
<accession>A0A5C5G7Q8</accession>
<comment type="caution">
    <text evidence="12">The sequence shown here is derived from an EMBL/GenBank/DDBJ whole genome shotgun (WGS) entry which is preliminary data.</text>
</comment>